<sequence>MIRPENQHTASDAIDFIDSVVGALGKMTDIRSASAALTASATVEHGRITVVVNASGSIMETVYAEGIDELSYGQIARATVQAAQKAAAEVERKKKELLGSLSGMRMGLPSMMELPEELVALRAQLPEPTRAPLTPPAERDAGGSRGKSNRILDR</sequence>
<dbReference type="Proteomes" id="UP000321424">
    <property type="component" value="Unassembled WGS sequence"/>
</dbReference>
<dbReference type="AlphaFoldDB" id="A0A511M9F6"/>
<name>A0A511M9F6_9NOCA</name>
<protein>
    <submittedName>
        <fullName evidence="2">Uncharacterized protein</fullName>
    </submittedName>
</protein>
<proteinExistence type="predicted"/>
<dbReference type="OrthoDB" id="4552243at2"/>
<accession>A0A511M9F6</accession>
<gene>
    <name evidence="2" type="ORF">NN4_12670</name>
</gene>
<evidence type="ECO:0000313" key="2">
    <source>
        <dbReference type="EMBL" id="GEM36748.1"/>
    </source>
</evidence>
<feature type="region of interest" description="Disordered" evidence="1">
    <location>
        <begin position="123"/>
        <end position="154"/>
    </location>
</feature>
<comment type="caution">
    <text evidence="2">The sequence shown here is derived from an EMBL/GenBank/DDBJ whole genome shotgun (WGS) entry which is preliminary data.</text>
</comment>
<dbReference type="Gene3D" id="3.30.1310.10">
    <property type="entry name" value="Nucleoid-associated protein YbaB-like domain"/>
    <property type="match status" value="1"/>
</dbReference>
<dbReference type="SUPFAM" id="SSF82607">
    <property type="entry name" value="YbaB-like"/>
    <property type="match status" value="1"/>
</dbReference>
<keyword evidence="3" id="KW-1185">Reference proteome</keyword>
<organism evidence="2 3">
    <name type="scientific">Nocardia ninae NBRC 108245</name>
    <dbReference type="NCBI Taxonomy" id="1210091"/>
    <lineage>
        <taxon>Bacteria</taxon>
        <taxon>Bacillati</taxon>
        <taxon>Actinomycetota</taxon>
        <taxon>Actinomycetes</taxon>
        <taxon>Mycobacteriales</taxon>
        <taxon>Nocardiaceae</taxon>
        <taxon>Nocardia</taxon>
    </lineage>
</organism>
<evidence type="ECO:0000256" key="1">
    <source>
        <dbReference type="SAM" id="MobiDB-lite"/>
    </source>
</evidence>
<dbReference type="InterPro" id="IPR036894">
    <property type="entry name" value="YbaB-like_sf"/>
</dbReference>
<dbReference type="EMBL" id="BJXA01000005">
    <property type="protein sequence ID" value="GEM36748.1"/>
    <property type="molecule type" value="Genomic_DNA"/>
</dbReference>
<dbReference type="RefSeq" id="WP_147128982.1">
    <property type="nucleotide sequence ID" value="NZ_BJXA01000005.1"/>
</dbReference>
<evidence type="ECO:0000313" key="3">
    <source>
        <dbReference type="Proteomes" id="UP000321424"/>
    </source>
</evidence>
<reference evidence="2 3" key="1">
    <citation type="submission" date="2019-07" db="EMBL/GenBank/DDBJ databases">
        <title>Whole genome shotgun sequence of Nocardia ninae NBRC 108245.</title>
        <authorList>
            <person name="Hosoyama A."/>
            <person name="Uohara A."/>
            <person name="Ohji S."/>
            <person name="Ichikawa N."/>
        </authorList>
    </citation>
    <scope>NUCLEOTIDE SEQUENCE [LARGE SCALE GENOMIC DNA]</scope>
    <source>
        <strain evidence="2 3">NBRC 108245</strain>
    </source>
</reference>